<name>M0N4T2_9EURY</name>
<feature type="compositionally biased region" description="Basic and acidic residues" evidence="1">
    <location>
        <begin position="57"/>
        <end position="66"/>
    </location>
</feature>
<reference evidence="2 3" key="1">
    <citation type="journal article" date="2014" name="PLoS Genet.">
        <title>Phylogenetically driven sequencing of extremely halophilic archaea reveals strategies for static and dynamic osmo-response.</title>
        <authorList>
            <person name="Becker E.A."/>
            <person name="Seitzer P.M."/>
            <person name="Tritt A."/>
            <person name="Larsen D."/>
            <person name="Krusor M."/>
            <person name="Yao A.I."/>
            <person name="Wu D."/>
            <person name="Madern D."/>
            <person name="Eisen J.A."/>
            <person name="Darling A.E."/>
            <person name="Facciotti M.T."/>
        </authorList>
    </citation>
    <scope>NUCLEOTIDE SEQUENCE [LARGE SCALE GENOMIC DNA]</scope>
    <source>
        <strain evidence="2 3">DSM 8989</strain>
    </source>
</reference>
<dbReference type="EMBL" id="AOME01000054">
    <property type="protein sequence ID" value="EMA52533.1"/>
    <property type="molecule type" value="Genomic_DNA"/>
</dbReference>
<organism evidence="2 3">
    <name type="scientific">Halococcus salifodinae DSM 8989</name>
    <dbReference type="NCBI Taxonomy" id="1227456"/>
    <lineage>
        <taxon>Archaea</taxon>
        <taxon>Methanobacteriati</taxon>
        <taxon>Methanobacteriota</taxon>
        <taxon>Stenosarchaea group</taxon>
        <taxon>Halobacteria</taxon>
        <taxon>Halobacteriales</taxon>
        <taxon>Halococcaceae</taxon>
        <taxon>Halococcus</taxon>
    </lineage>
</organism>
<evidence type="ECO:0000313" key="2">
    <source>
        <dbReference type="EMBL" id="EMA52533.1"/>
    </source>
</evidence>
<evidence type="ECO:0000313" key="3">
    <source>
        <dbReference type="Proteomes" id="UP000011625"/>
    </source>
</evidence>
<protein>
    <submittedName>
        <fullName evidence="2">Uncharacterized protein</fullName>
    </submittedName>
</protein>
<sequence>MSDAVDEFELLGRQLSKKSRTAALRERMESFVAEHERPEDLKTLRRRTATDESLAETVRRNRDERV</sequence>
<feature type="region of interest" description="Disordered" evidence="1">
    <location>
        <begin position="32"/>
        <end position="66"/>
    </location>
</feature>
<evidence type="ECO:0000256" key="1">
    <source>
        <dbReference type="SAM" id="MobiDB-lite"/>
    </source>
</evidence>
<gene>
    <name evidence="2" type="ORF">C450_10558</name>
</gene>
<keyword evidence="3" id="KW-1185">Reference proteome</keyword>
<proteinExistence type="predicted"/>
<dbReference type="PATRIC" id="fig|1227456.3.peg.2134"/>
<dbReference type="AlphaFoldDB" id="M0N4T2"/>
<feature type="compositionally biased region" description="Basic and acidic residues" evidence="1">
    <location>
        <begin position="32"/>
        <end position="43"/>
    </location>
</feature>
<accession>M0N4T2</accession>
<comment type="caution">
    <text evidence="2">The sequence shown here is derived from an EMBL/GenBank/DDBJ whole genome shotgun (WGS) entry which is preliminary data.</text>
</comment>
<dbReference type="RefSeq" id="WP_005043234.1">
    <property type="nucleotide sequence ID" value="NZ_AOME01000054.1"/>
</dbReference>
<dbReference type="OrthoDB" id="383462at2157"/>
<dbReference type="Proteomes" id="UP000011625">
    <property type="component" value="Unassembled WGS sequence"/>
</dbReference>
<dbReference type="STRING" id="1227456.C450_10558"/>